<keyword evidence="2" id="KW-1185">Reference proteome</keyword>
<dbReference type="Proteomes" id="UP000184526">
    <property type="component" value="Unassembled WGS sequence"/>
</dbReference>
<dbReference type="OrthoDB" id="1900587at2"/>
<name>A0A1M5TMN8_9CLOT</name>
<dbReference type="RefSeq" id="WP_072829978.1">
    <property type="nucleotide sequence ID" value="NZ_FQXP01000003.1"/>
</dbReference>
<protein>
    <submittedName>
        <fullName evidence="1">Uncharacterized protein</fullName>
    </submittedName>
</protein>
<dbReference type="AlphaFoldDB" id="A0A1M5TMN8"/>
<proteinExistence type="predicted"/>
<dbReference type="EMBL" id="FQXP01000003">
    <property type="protein sequence ID" value="SHH51920.1"/>
    <property type="molecule type" value="Genomic_DNA"/>
</dbReference>
<accession>A0A1M5TMN8</accession>
<evidence type="ECO:0000313" key="1">
    <source>
        <dbReference type="EMBL" id="SHH51920.1"/>
    </source>
</evidence>
<organism evidence="1 2">
    <name type="scientific">Clostridium collagenovorans DSM 3089</name>
    <dbReference type="NCBI Taxonomy" id="1121306"/>
    <lineage>
        <taxon>Bacteria</taxon>
        <taxon>Bacillati</taxon>
        <taxon>Bacillota</taxon>
        <taxon>Clostridia</taxon>
        <taxon>Eubacteriales</taxon>
        <taxon>Clostridiaceae</taxon>
        <taxon>Clostridium</taxon>
    </lineage>
</organism>
<gene>
    <name evidence="1" type="ORF">SAMN02745196_00642</name>
</gene>
<evidence type="ECO:0000313" key="2">
    <source>
        <dbReference type="Proteomes" id="UP000184526"/>
    </source>
</evidence>
<reference evidence="1 2" key="1">
    <citation type="submission" date="2016-11" db="EMBL/GenBank/DDBJ databases">
        <authorList>
            <person name="Jaros S."/>
            <person name="Januszkiewicz K."/>
            <person name="Wedrychowicz H."/>
        </authorList>
    </citation>
    <scope>NUCLEOTIDE SEQUENCE [LARGE SCALE GENOMIC DNA]</scope>
    <source>
        <strain evidence="1 2">DSM 3089</strain>
    </source>
</reference>
<sequence>MDKNFLEVINYSEEEILMYRNILKDKFKEKSLNINDNYFNNIVPLDLKILFKLYDEVFFKSFCVNNNISPNFSVSKKLSKVAGKTIYMKTKEGPLIKEEYEIRIGLRFFLNFKEKNAESRVCGVIVQDSLEALLYVFEHELCHLLEFYIYKSSNCKRKRFQEISRKLFNHKGIYHELKVS</sequence>